<evidence type="ECO:0000313" key="2">
    <source>
        <dbReference type="EMBL" id="JAD92940.1"/>
    </source>
</evidence>
<dbReference type="EMBL" id="GBRH01204955">
    <property type="protein sequence ID" value="JAD92940.1"/>
    <property type="molecule type" value="Transcribed_RNA"/>
</dbReference>
<keyword evidence="2" id="KW-0808">Transferase</keyword>
<evidence type="ECO:0000256" key="1">
    <source>
        <dbReference type="SAM" id="MobiDB-lite"/>
    </source>
</evidence>
<accession>A0A0A9E4W3</accession>
<reference evidence="2" key="1">
    <citation type="submission" date="2014-09" db="EMBL/GenBank/DDBJ databases">
        <authorList>
            <person name="Magalhaes I.L.F."/>
            <person name="Oliveira U."/>
            <person name="Santos F.R."/>
            <person name="Vidigal T.H.D.A."/>
            <person name="Brescovit A.D."/>
            <person name="Santos A.J."/>
        </authorList>
    </citation>
    <scope>NUCLEOTIDE SEQUENCE</scope>
    <source>
        <tissue evidence="2">Shoot tissue taken approximately 20 cm above the soil surface</tissue>
    </source>
</reference>
<sequence length="23" mass="2498">MQLGLQVKEQANGITRGSPLEDL</sequence>
<proteinExistence type="predicted"/>
<reference evidence="2" key="2">
    <citation type="journal article" date="2015" name="Data Brief">
        <title>Shoot transcriptome of the giant reed, Arundo donax.</title>
        <authorList>
            <person name="Barrero R.A."/>
            <person name="Guerrero F.D."/>
            <person name="Moolhuijzen P."/>
            <person name="Goolsby J.A."/>
            <person name="Tidwell J."/>
            <person name="Bellgard S.E."/>
            <person name="Bellgard M.I."/>
        </authorList>
    </citation>
    <scope>NUCLEOTIDE SEQUENCE</scope>
    <source>
        <tissue evidence="2">Shoot tissue taken approximately 20 cm above the soil surface</tissue>
    </source>
</reference>
<organism evidence="2">
    <name type="scientific">Arundo donax</name>
    <name type="common">Giant reed</name>
    <name type="synonym">Donax arundinaceus</name>
    <dbReference type="NCBI Taxonomy" id="35708"/>
    <lineage>
        <taxon>Eukaryota</taxon>
        <taxon>Viridiplantae</taxon>
        <taxon>Streptophyta</taxon>
        <taxon>Embryophyta</taxon>
        <taxon>Tracheophyta</taxon>
        <taxon>Spermatophyta</taxon>
        <taxon>Magnoliopsida</taxon>
        <taxon>Liliopsida</taxon>
        <taxon>Poales</taxon>
        <taxon>Poaceae</taxon>
        <taxon>PACMAD clade</taxon>
        <taxon>Arundinoideae</taxon>
        <taxon>Arundineae</taxon>
        <taxon>Arundo</taxon>
    </lineage>
</organism>
<keyword evidence="2" id="KW-0489">Methyltransferase</keyword>
<dbReference type="GO" id="GO:0032259">
    <property type="term" value="P:methylation"/>
    <property type="evidence" value="ECO:0007669"/>
    <property type="project" value="UniProtKB-KW"/>
</dbReference>
<name>A0A0A9E4W3_ARUDO</name>
<feature type="region of interest" description="Disordered" evidence="1">
    <location>
        <begin position="1"/>
        <end position="23"/>
    </location>
</feature>
<protein>
    <submittedName>
        <fullName evidence="2">DNA methyltransferase 1-associated protein 1</fullName>
    </submittedName>
</protein>
<dbReference type="AlphaFoldDB" id="A0A0A9E4W3"/>
<dbReference type="GO" id="GO:0008168">
    <property type="term" value="F:methyltransferase activity"/>
    <property type="evidence" value="ECO:0007669"/>
    <property type="project" value="UniProtKB-KW"/>
</dbReference>